<name>A0A146LI04_LYGHE</name>
<dbReference type="InterPro" id="IPR013087">
    <property type="entry name" value="Znf_C2H2_type"/>
</dbReference>
<feature type="region of interest" description="Disordered" evidence="2">
    <location>
        <begin position="451"/>
        <end position="498"/>
    </location>
</feature>
<dbReference type="EMBL" id="GDHC01012132">
    <property type="protein sequence ID" value="JAQ06497.1"/>
    <property type="molecule type" value="Transcribed_RNA"/>
</dbReference>
<feature type="region of interest" description="Disordered" evidence="2">
    <location>
        <begin position="43"/>
        <end position="109"/>
    </location>
</feature>
<feature type="compositionally biased region" description="Acidic residues" evidence="2">
    <location>
        <begin position="61"/>
        <end position="74"/>
    </location>
</feature>
<feature type="domain" description="C2H2-type" evidence="3">
    <location>
        <begin position="543"/>
        <end position="571"/>
    </location>
</feature>
<sequence>NQTNTQEKDKNEGKGFTSLVVEIDELDNTKRIYWVKNEDLDTEIASADDKIEEAPEKQIEGDEDDYDDDDDDIFDITTPMKRSSKTDDEEYVPSEEEKRPAKRAKTKTVGQIVKKTSLEQEDSVLKITDVSSVGRKLKGGKHFTDDKGYVYYQHSTTPFKRQLKCVFANVAKFKCQTKASMALDPPDSPIVVSWKSNPHNHPPENEKTVASKFSKSLKKRVLEEPDVPLKKIYDEEKMKFPSGAEVLPENIALQRMRRYRRVHIRSLQGHLYKNEPISDDEEPKPSKELEMLNEGKIIYVDAKGYQYRHQFASANKRQLRCVKARKVIGERCPARATMLLKPRYAPIKMTRRHNHSPEEVDNTIFYYNLKQRAKDEKDKSLRMIYDEEATRNPESATTLPFTKAKQAMQRARRRSYEDKNSSLDEGIGSGVCGLLDQSPMSACQRSLVSVDRQLGTSDSPPVSHRVQPASDLPPVSNKGVSGSDDDVLDVTEEPVSNKRPSAKVNLVSTRLAAATADDLTTNVAVQQIFIGTGEKIAESKMFYECSYCKRLFDKEDPLDQHMLDEHVNSLIDDDESWPANPENI</sequence>
<proteinExistence type="predicted"/>
<organism evidence="4">
    <name type="scientific">Lygus hesperus</name>
    <name type="common">Western plant bug</name>
    <dbReference type="NCBI Taxonomy" id="30085"/>
    <lineage>
        <taxon>Eukaryota</taxon>
        <taxon>Metazoa</taxon>
        <taxon>Ecdysozoa</taxon>
        <taxon>Arthropoda</taxon>
        <taxon>Hexapoda</taxon>
        <taxon>Insecta</taxon>
        <taxon>Pterygota</taxon>
        <taxon>Neoptera</taxon>
        <taxon>Paraneoptera</taxon>
        <taxon>Hemiptera</taxon>
        <taxon>Heteroptera</taxon>
        <taxon>Panheteroptera</taxon>
        <taxon>Cimicomorpha</taxon>
        <taxon>Miridae</taxon>
        <taxon>Mirini</taxon>
        <taxon>Lygus</taxon>
    </lineage>
</organism>
<feature type="compositionally biased region" description="Acidic residues" evidence="2">
    <location>
        <begin position="483"/>
        <end position="492"/>
    </location>
</feature>
<protein>
    <recommendedName>
        <fullName evidence="3">C2H2-type domain-containing protein</fullName>
    </recommendedName>
</protein>
<evidence type="ECO:0000256" key="2">
    <source>
        <dbReference type="SAM" id="MobiDB-lite"/>
    </source>
</evidence>
<feature type="non-terminal residue" evidence="4">
    <location>
        <position position="1"/>
    </location>
</feature>
<reference evidence="4" key="1">
    <citation type="journal article" date="2016" name="Gigascience">
        <title>De novo construction of an expanded transcriptome assembly for the western tarnished plant bug, Lygus hesperus.</title>
        <authorList>
            <person name="Tassone E.E."/>
            <person name="Geib S.M."/>
            <person name="Hall B."/>
            <person name="Fabrick J.A."/>
            <person name="Brent C.S."/>
            <person name="Hull J.J."/>
        </authorList>
    </citation>
    <scope>NUCLEOTIDE SEQUENCE</scope>
</reference>
<feature type="compositionally biased region" description="Basic and acidic residues" evidence="2">
    <location>
        <begin position="47"/>
        <end position="60"/>
    </location>
</feature>
<dbReference type="PROSITE" id="PS00028">
    <property type="entry name" value="ZINC_FINGER_C2H2_1"/>
    <property type="match status" value="1"/>
</dbReference>
<dbReference type="Gene3D" id="2.20.25.240">
    <property type="match status" value="1"/>
</dbReference>
<keyword evidence="1" id="KW-0479">Metal-binding</keyword>
<dbReference type="AlphaFoldDB" id="A0A146LI04"/>
<evidence type="ECO:0000256" key="1">
    <source>
        <dbReference type="PROSITE-ProRule" id="PRU00042"/>
    </source>
</evidence>
<evidence type="ECO:0000313" key="4">
    <source>
        <dbReference type="EMBL" id="JAQ06497.1"/>
    </source>
</evidence>
<keyword evidence="1" id="KW-0863">Zinc-finger</keyword>
<accession>A0A146LI04</accession>
<evidence type="ECO:0000259" key="3">
    <source>
        <dbReference type="PROSITE" id="PS50157"/>
    </source>
</evidence>
<dbReference type="PROSITE" id="PS50157">
    <property type="entry name" value="ZINC_FINGER_C2H2_2"/>
    <property type="match status" value="1"/>
</dbReference>
<gene>
    <name evidence="4" type="ORF">g.88985</name>
</gene>
<keyword evidence="1" id="KW-0862">Zinc</keyword>
<dbReference type="GO" id="GO:0008270">
    <property type="term" value="F:zinc ion binding"/>
    <property type="evidence" value="ECO:0007669"/>
    <property type="project" value="UniProtKB-KW"/>
</dbReference>